<dbReference type="CDD" id="cd07216">
    <property type="entry name" value="Pat17_PNPLA8_PNPLA9_like3"/>
    <property type="match status" value="1"/>
</dbReference>
<dbReference type="Pfam" id="PF00931">
    <property type="entry name" value="NB-ARC"/>
    <property type="match status" value="1"/>
</dbReference>
<dbReference type="SUPFAM" id="SSF48452">
    <property type="entry name" value="TPR-like"/>
    <property type="match status" value="3"/>
</dbReference>
<name>A0A4S9BAA3_AURPU</name>
<dbReference type="GO" id="GO:0016042">
    <property type="term" value="P:lipid catabolic process"/>
    <property type="evidence" value="ECO:0007669"/>
    <property type="project" value="UniProtKB-UniRule"/>
</dbReference>
<dbReference type="GO" id="GO:0047499">
    <property type="term" value="F:calcium-independent phospholipase A2 activity"/>
    <property type="evidence" value="ECO:0007669"/>
    <property type="project" value="TreeGrafter"/>
</dbReference>
<feature type="domain" description="PNPLA" evidence="5">
    <location>
        <begin position="1"/>
        <end position="182"/>
    </location>
</feature>
<organism evidence="6 7">
    <name type="scientific">Aureobasidium pullulans</name>
    <name type="common">Black yeast</name>
    <name type="synonym">Pullularia pullulans</name>
    <dbReference type="NCBI Taxonomy" id="5580"/>
    <lineage>
        <taxon>Eukaryota</taxon>
        <taxon>Fungi</taxon>
        <taxon>Dikarya</taxon>
        <taxon>Ascomycota</taxon>
        <taxon>Pezizomycotina</taxon>
        <taxon>Dothideomycetes</taxon>
        <taxon>Dothideomycetidae</taxon>
        <taxon>Dothideales</taxon>
        <taxon>Saccotheciaceae</taxon>
        <taxon>Aureobasidium</taxon>
    </lineage>
</organism>
<evidence type="ECO:0000313" key="7">
    <source>
        <dbReference type="Proteomes" id="UP000304928"/>
    </source>
</evidence>
<dbReference type="PANTHER" id="PTHR24185:SF1">
    <property type="entry name" value="CALCIUM-INDEPENDENT PHOSPHOLIPASE A2-GAMMA"/>
    <property type="match status" value="1"/>
</dbReference>
<dbReference type="PANTHER" id="PTHR24185">
    <property type="entry name" value="CALCIUM-INDEPENDENT PHOSPHOLIPASE A2-GAMMA"/>
    <property type="match status" value="1"/>
</dbReference>
<feature type="active site" description="Proton acceptor" evidence="4">
    <location>
        <position position="169"/>
    </location>
</feature>
<dbReference type="PROSITE" id="PS51635">
    <property type="entry name" value="PNPLA"/>
    <property type="match status" value="1"/>
</dbReference>
<dbReference type="InterPro" id="IPR016035">
    <property type="entry name" value="Acyl_Trfase/lysoPLipase"/>
</dbReference>
<dbReference type="GO" id="GO:0016020">
    <property type="term" value="C:membrane"/>
    <property type="evidence" value="ECO:0007669"/>
    <property type="project" value="TreeGrafter"/>
</dbReference>
<dbReference type="InterPro" id="IPR002182">
    <property type="entry name" value="NB-ARC"/>
</dbReference>
<feature type="short sequence motif" description="GXSXG" evidence="4">
    <location>
        <begin position="27"/>
        <end position="31"/>
    </location>
</feature>
<dbReference type="Pfam" id="PF01734">
    <property type="entry name" value="Patatin"/>
    <property type="match status" value="1"/>
</dbReference>
<gene>
    <name evidence="6" type="ORF">D6D15_04916</name>
</gene>
<dbReference type="InterPro" id="IPR002641">
    <property type="entry name" value="PNPLA_dom"/>
</dbReference>
<proteinExistence type="predicted"/>
<dbReference type="EMBL" id="QZAR01000073">
    <property type="protein sequence ID" value="THW89945.1"/>
    <property type="molecule type" value="Genomic_DNA"/>
</dbReference>
<dbReference type="InterPro" id="IPR027417">
    <property type="entry name" value="P-loop_NTPase"/>
</dbReference>
<accession>A0A4S9BAA3</accession>
<dbReference type="GO" id="GO:0019369">
    <property type="term" value="P:arachidonate metabolic process"/>
    <property type="evidence" value="ECO:0007669"/>
    <property type="project" value="TreeGrafter"/>
</dbReference>
<sequence>MDRLNHSRKQKQLAPVKPCDVFDLIGGTSTGGLIAIMLGRLEMSVDECIKAYSGLIATVFGVQLSKIPMTLKGNVKPRFDSAKLEAAIKQVISQSGLPEDTMFDDGIERGCKTFVCSIDRHTKAMVRLRSYSLPDEQNVPATICQAALATSAATTFFAPVSIGKRSFADGAFGANNPVDEVEGEATNIWSPEMRELQPLVKCFISIGTGNPGIQAFEDGVPRFLGGTVPQIATETEATDRKFIARWARHFDEKRYFRFNVEQGLQSVGLAEYKMEGAIQAASEAYLTHTGQKSRVRDCVGNLSLKQKKTDESFATIQREYVANVAQCLSQAKAARRTFYDVPPTAVSSFSGRKEVLKQIDIAFSQVADATTKPPVLVLQAMGGQGKSQIALEYCRRSRSRFQAIFWIDATSDASVQGGFERIAKKFDPLAATSPRDRDEKIDLVQKKLANLEEEWLLVFDNYDDLSSYKLRPYLPTNGRGFIILTSRHEASGGYARPEKGNFLAVPSMEHDGGHVLLQNKLSGTNEQERSELLQRLGGLALAIDQAAAYISFHKLSIPDFMAAYESRKVKILQHYEETDWEYNKHFNDSEKQIALTAYTTWEMSFQQVEPANPGRKECITQFLSISAFLHPARIGEHIFREYHDTTHSSGWLELFTSISNNGDGDDEAGPKDSLRCAQKTKSKWLRSLCRKIIRKPKRTSRFIIPGREWKGAQFQEVTRNLEQLSLVSNTGKYSKDTGSWFSVHPVIRDWLQIRMKSNVRQKTLEESIYLVKTVTALEVTEVAGPDVNQELLNHVDILIGSLKAVHEDGFLDNVLVGTSAIDFGHYYRKAGHYKKAIELLEYALDVVRASSAADELALGLEYTLAVVYNRDRQSSKAIELLEHVVRVEDLKETHPDRLALQQELAIAFRENEQVKDAIELLEQFVNIQETSLTETHPDRLASQHALAIAYRENGQVEDAIKLLEHVVNIQETNLTENHPARLASQHELAIAYQENGQVKDAIKLLEHVVAIRETCLTENHPGRLASQHALARAYRENEQVEDAIKLLEHVVNIQEATLRENHPDRLAPQHSLAMAYRENRQFEDAIKLLEHVVQVWKGIKEDHPNCLAAQHNLAITYIRNGQADRGIELLELVVQVCQGINEDNRLSLATRYELAVAYIEDEQADRGIELLEHVVKVHERIKTAEDDPYYRLSRHELAEACQERDRNTLQ</sequence>
<dbReference type="Gene3D" id="3.40.50.300">
    <property type="entry name" value="P-loop containing nucleotide triphosphate hydrolases"/>
    <property type="match status" value="1"/>
</dbReference>
<dbReference type="GO" id="GO:0043531">
    <property type="term" value="F:ADP binding"/>
    <property type="evidence" value="ECO:0007669"/>
    <property type="project" value="InterPro"/>
</dbReference>
<comment type="caution">
    <text evidence="6">The sequence shown here is derived from an EMBL/GenBank/DDBJ whole genome shotgun (WGS) entry which is preliminary data.</text>
</comment>
<protein>
    <submittedName>
        <fullName evidence="6">FabD/lysophospholipase-like protein</fullName>
    </submittedName>
</protein>
<dbReference type="SUPFAM" id="SSF52151">
    <property type="entry name" value="FabD/lysophospholipase-like"/>
    <property type="match status" value="1"/>
</dbReference>
<dbReference type="InterPro" id="IPR011990">
    <property type="entry name" value="TPR-like_helical_dom_sf"/>
</dbReference>
<dbReference type="SMART" id="SM00028">
    <property type="entry name" value="TPR"/>
    <property type="match status" value="8"/>
</dbReference>
<evidence type="ECO:0000313" key="6">
    <source>
        <dbReference type="EMBL" id="THW89945.1"/>
    </source>
</evidence>
<keyword evidence="1 4" id="KW-0378">Hydrolase</keyword>
<evidence type="ECO:0000256" key="3">
    <source>
        <dbReference type="ARBA" id="ARBA00023098"/>
    </source>
</evidence>
<feature type="active site" description="Nucleophile" evidence="4">
    <location>
        <position position="29"/>
    </location>
</feature>
<dbReference type="Gene3D" id="3.40.1090.10">
    <property type="entry name" value="Cytosolic phospholipase A2 catalytic domain"/>
    <property type="match status" value="1"/>
</dbReference>
<evidence type="ECO:0000259" key="5">
    <source>
        <dbReference type="PROSITE" id="PS51635"/>
    </source>
</evidence>
<feature type="short sequence motif" description="DGA/G" evidence="4">
    <location>
        <begin position="169"/>
        <end position="171"/>
    </location>
</feature>
<comment type="caution">
    <text evidence="4">Lacks conserved residue(s) required for the propagation of feature annotation.</text>
</comment>
<keyword evidence="2 4" id="KW-0442">Lipid degradation</keyword>
<dbReference type="AlphaFoldDB" id="A0A4S9BAA3"/>
<keyword evidence="3 4" id="KW-0443">Lipid metabolism</keyword>
<dbReference type="GO" id="GO:0046486">
    <property type="term" value="P:glycerolipid metabolic process"/>
    <property type="evidence" value="ECO:0007669"/>
    <property type="project" value="UniProtKB-ARBA"/>
</dbReference>
<evidence type="ECO:0000256" key="2">
    <source>
        <dbReference type="ARBA" id="ARBA00022963"/>
    </source>
</evidence>
<reference evidence="6 7" key="1">
    <citation type="submission" date="2018-10" db="EMBL/GenBank/DDBJ databases">
        <title>Fifty Aureobasidium pullulans genomes reveal a recombining polyextremotolerant generalist.</title>
        <authorList>
            <person name="Gostincar C."/>
            <person name="Turk M."/>
            <person name="Zajc J."/>
            <person name="Gunde-Cimerman N."/>
        </authorList>
    </citation>
    <scope>NUCLEOTIDE SEQUENCE [LARGE SCALE GENOMIC DNA]</scope>
    <source>
        <strain evidence="6 7">EXF-10507</strain>
    </source>
</reference>
<dbReference type="Pfam" id="PF13424">
    <property type="entry name" value="TPR_12"/>
    <property type="match status" value="2"/>
</dbReference>
<dbReference type="SUPFAM" id="SSF52540">
    <property type="entry name" value="P-loop containing nucleoside triphosphate hydrolases"/>
    <property type="match status" value="1"/>
</dbReference>
<dbReference type="InterPro" id="IPR019734">
    <property type="entry name" value="TPR_rpt"/>
</dbReference>
<evidence type="ECO:0000256" key="1">
    <source>
        <dbReference type="ARBA" id="ARBA00022801"/>
    </source>
</evidence>
<dbReference type="Proteomes" id="UP000304928">
    <property type="component" value="Unassembled WGS sequence"/>
</dbReference>
<dbReference type="Gene3D" id="1.25.40.10">
    <property type="entry name" value="Tetratricopeptide repeat domain"/>
    <property type="match status" value="2"/>
</dbReference>
<evidence type="ECO:0000256" key="4">
    <source>
        <dbReference type="PROSITE-ProRule" id="PRU01161"/>
    </source>
</evidence>